<dbReference type="AlphaFoldDB" id="A0A1M5QKZ6"/>
<name>A0A1M5QKZ6_9EURY</name>
<feature type="compositionally biased region" description="Basic and acidic residues" evidence="1">
    <location>
        <begin position="1"/>
        <end position="33"/>
    </location>
</feature>
<organism evidence="2 3">
    <name type="scientific">Halobaculum gomorrense</name>
    <dbReference type="NCBI Taxonomy" id="43928"/>
    <lineage>
        <taxon>Archaea</taxon>
        <taxon>Methanobacteriati</taxon>
        <taxon>Methanobacteriota</taxon>
        <taxon>Stenosarchaea group</taxon>
        <taxon>Halobacteria</taxon>
        <taxon>Halobacteriales</taxon>
        <taxon>Haloferacaceae</taxon>
        <taxon>Halobaculum</taxon>
    </lineage>
</organism>
<reference evidence="2 3" key="1">
    <citation type="submission" date="2016-11" db="EMBL/GenBank/DDBJ databases">
        <authorList>
            <person name="Jaros S."/>
            <person name="Januszkiewicz K."/>
            <person name="Wedrychowicz H."/>
        </authorList>
    </citation>
    <scope>NUCLEOTIDE SEQUENCE [LARGE SCALE GENOMIC DNA]</scope>
    <source>
        <strain evidence="2 3">DSM 9297</strain>
    </source>
</reference>
<feature type="region of interest" description="Disordered" evidence="1">
    <location>
        <begin position="1"/>
        <end position="51"/>
    </location>
</feature>
<gene>
    <name evidence="2" type="ORF">SAMN05443636_1947</name>
</gene>
<evidence type="ECO:0000256" key="1">
    <source>
        <dbReference type="SAM" id="MobiDB-lite"/>
    </source>
</evidence>
<keyword evidence="3" id="KW-1185">Reference proteome</keyword>
<dbReference type="EMBL" id="FQWV01000004">
    <property type="protein sequence ID" value="SHH14616.1"/>
    <property type="molecule type" value="Genomic_DNA"/>
</dbReference>
<accession>A0A1M5QKZ6</accession>
<proteinExistence type="predicted"/>
<evidence type="ECO:0000313" key="3">
    <source>
        <dbReference type="Proteomes" id="UP000184357"/>
    </source>
</evidence>
<sequence length="199" mass="21991">MADDKRGRDKQAHDSEDRRRERDLATELDHGDESEPPVESESLDDIEADLGSVSFPATGATVVATVGDRTLHAADRTDTVKELIPRTDAETFESPAAVRVRVHRPTVAAAMKRIAEAAAALPDAEVEGSQRDGYERTLRELAAIDAVDEDEGIRVIADWVVEQIREDRKLPGSRAVRREAATYCRANGYEVRNDEWLGV</sequence>
<dbReference type="OrthoDB" id="197849at2157"/>
<dbReference type="InterPro" id="IPR043899">
    <property type="entry name" value="DUF5789"/>
</dbReference>
<protein>
    <submittedName>
        <fullName evidence="2">Uncharacterized protein</fullName>
    </submittedName>
</protein>
<feature type="compositionally biased region" description="Acidic residues" evidence="1">
    <location>
        <begin position="34"/>
        <end position="48"/>
    </location>
</feature>
<dbReference type="Pfam" id="PF19102">
    <property type="entry name" value="DUF5789"/>
    <property type="match status" value="1"/>
</dbReference>
<dbReference type="RefSeq" id="WP_073308965.1">
    <property type="nucleotide sequence ID" value="NZ_FQWV01000004.1"/>
</dbReference>
<evidence type="ECO:0000313" key="2">
    <source>
        <dbReference type="EMBL" id="SHH14616.1"/>
    </source>
</evidence>
<dbReference type="Proteomes" id="UP000184357">
    <property type="component" value="Unassembled WGS sequence"/>
</dbReference>